<evidence type="ECO:0000259" key="3">
    <source>
        <dbReference type="Pfam" id="PF07786"/>
    </source>
</evidence>
<feature type="region of interest" description="Disordered" evidence="1">
    <location>
        <begin position="382"/>
        <end position="428"/>
    </location>
</feature>
<evidence type="ECO:0000256" key="2">
    <source>
        <dbReference type="SAM" id="Phobius"/>
    </source>
</evidence>
<name>A0A8B6DUQ1_MYTGA</name>
<sequence length="819" mass="93179">MLPHKARDELVNSTRFGDVSTNENVNDVILNTPTETAIKSRKHSENIQLDKTIKELESIIKEIRNILLLILLSPGEIGANQLNMILDALYKPKENKSKPLESQNTTSKSTIIPLVSTPTPLPSTTKQLVTTEVVNTKSISKNQVNGDKAKKVKKNKKNKKNKKQKTKRKKYPKYIREAMNDFRDILTEYNEVWAEYQMMQRFLPVMLVLICMFYFVSVVNADHHIRYAELHSNDFPEHGLDEGWLTINVSSNWIIQLYALNDECWKCPFVHVTTIPDTASKITLPVNTTFGTTIVLKRKHPGKDIEEDFCRFHQKFREGGNYWVFIDFETYITEECEVLLINHPLPAEMPILYAFLVLCALPVLILLAKFVFGKARKSSSLDVTEPSTKSKKDLKLSSHHTKSQSQDNDQTTEVKIQPEESSSTKDHKRTRLKSLDTFRGLSLVVMIFVNYGGGGYWFFDHPPWNGLTVADLVFPWFIFIMGTSMNFSFKGMIRRNNTKCQILLKIIKRSALLFAFGIILNTNWGPVDLEHIRIPGVLQRFSLTYLVLAIIELIFIRNYNIPKERSCAPLNDILSLAPQWIISLGILAAYLGLTLKLEFPGCPTGYIGPGGLHDGGKHYNCTGGAAQYIDVLVLGKNHIYGNPTPKKIYQTTAPHDPEGILGTLTSIFLCFLGLQAGRVLICFQSHKERIIRWIIWGVLTGVVGAVLCKGSQNDGWIPLNKNLWSISFILVTASFAFLLLSAMYIAIDILKIWEGDPFIYPGMNSIVVYCCHDIFYRFFPVNWQIHDDHLSLLLKAVWDTSIYVVLAYVMFKKKIFVAL</sequence>
<feature type="transmembrane region" description="Helical" evidence="2">
    <location>
        <begin position="693"/>
        <end position="712"/>
    </location>
</feature>
<feature type="transmembrane region" description="Helical" evidence="2">
    <location>
        <begin position="506"/>
        <end position="525"/>
    </location>
</feature>
<evidence type="ECO:0000313" key="4">
    <source>
        <dbReference type="EMBL" id="VDI24822.1"/>
    </source>
</evidence>
<feature type="transmembrane region" description="Helical" evidence="2">
    <location>
        <begin position="791"/>
        <end position="811"/>
    </location>
</feature>
<keyword evidence="2" id="KW-0472">Membrane</keyword>
<feature type="transmembrane region" description="Helical" evidence="2">
    <location>
        <begin position="660"/>
        <end position="681"/>
    </location>
</feature>
<gene>
    <name evidence="4" type="ORF">MGAL_10B084013</name>
</gene>
<keyword evidence="4" id="KW-0808">Transferase</keyword>
<dbReference type="Pfam" id="PF07786">
    <property type="entry name" value="HGSNAT_cat"/>
    <property type="match status" value="1"/>
</dbReference>
<dbReference type="Proteomes" id="UP000596742">
    <property type="component" value="Unassembled WGS sequence"/>
</dbReference>
<proteinExistence type="predicted"/>
<dbReference type="AlphaFoldDB" id="A0A8B6DUQ1"/>
<dbReference type="OrthoDB" id="2149840at2759"/>
<feature type="transmembrane region" description="Helical" evidence="2">
    <location>
        <begin position="438"/>
        <end position="458"/>
    </location>
</feature>
<feature type="transmembrane region" description="Helical" evidence="2">
    <location>
        <begin position="464"/>
        <end position="485"/>
    </location>
</feature>
<feature type="compositionally biased region" description="Low complexity" evidence="1">
    <location>
        <begin position="109"/>
        <end position="118"/>
    </location>
</feature>
<dbReference type="PANTHER" id="PTHR31061:SF24">
    <property type="entry name" value="LD22376P"/>
    <property type="match status" value="1"/>
</dbReference>
<feature type="region of interest" description="Disordered" evidence="1">
    <location>
        <begin position="95"/>
        <end position="118"/>
    </location>
</feature>
<dbReference type="GO" id="GO:0015019">
    <property type="term" value="F:heparan-alpha-glucosaminide N-acetyltransferase activity"/>
    <property type="evidence" value="ECO:0007669"/>
    <property type="project" value="UniProtKB-EC"/>
</dbReference>
<feature type="compositionally biased region" description="Polar residues" evidence="1">
    <location>
        <begin position="404"/>
        <end position="414"/>
    </location>
</feature>
<feature type="transmembrane region" description="Helical" evidence="2">
    <location>
        <begin position="568"/>
        <end position="591"/>
    </location>
</feature>
<feature type="compositionally biased region" description="Basic residues" evidence="1">
    <location>
        <begin position="150"/>
        <end position="170"/>
    </location>
</feature>
<dbReference type="EC" id="2.3.1.78" evidence="4"/>
<feature type="transmembrane region" description="Helical" evidence="2">
    <location>
        <begin position="724"/>
        <end position="746"/>
    </location>
</feature>
<comment type="caution">
    <text evidence="4">The sequence shown here is derived from an EMBL/GenBank/DDBJ whole genome shotgun (WGS) entry which is preliminary data.</text>
</comment>
<evidence type="ECO:0000256" key="1">
    <source>
        <dbReference type="SAM" id="MobiDB-lite"/>
    </source>
</evidence>
<accession>A0A8B6DUQ1</accession>
<dbReference type="InterPro" id="IPR012429">
    <property type="entry name" value="HGSNAT_cat"/>
</dbReference>
<feature type="region of interest" description="Disordered" evidence="1">
    <location>
        <begin position="140"/>
        <end position="170"/>
    </location>
</feature>
<dbReference type="EMBL" id="UYJE01004086">
    <property type="protein sequence ID" value="VDI24822.1"/>
    <property type="molecule type" value="Genomic_DNA"/>
</dbReference>
<keyword evidence="4" id="KW-0012">Acyltransferase</keyword>
<reference evidence="4" key="1">
    <citation type="submission" date="2018-11" db="EMBL/GenBank/DDBJ databases">
        <authorList>
            <person name="Alioto T."/>
            <person name="Alioto T."/>
        </authorList>
    </citation>
    <scope>NUCLEOTIDE SEQUENCE</scope>
</reference>
<keyword evidence="5" id="KW-1185">Reference proteome</keyword>
<keyword evidence="2" id="KW-1133">Transmembrane helix</keyword>
<feature type="transmembrane region" description="Helical" evidence="2">
    <location>
        <begin position="758"/>
        <end position="779"/>
    </location>
</feature>
<evidence type="ECO:0000313" key="5">
    <source>
        <dbReference type="Proteomes" id="UP000596742"/>
    </source>
</evidence>
<protein>
    <submittedName>
        <fullName evidence="4">Heparan-alpha-glucosaminide N-acetyltransferase</fullName>
        <ecNumber evidence="4">2.3.1.78</ecNumber>
    </submittedName>
</protein>
<keyword evidence="2" id="KW-0812">Transmembrane</keyword>
<feature type="transmembrane region" description="Helical" evidence="2">
    <location>
        <begin position="351"/>
        <end position="372"/>
    </location>
</feature>
<organism evidence="4 5">
    <name type="scientific">Mytilus galloprovincialis</name>
    <name type="common">Mediterranean mussel</name>
    <dbReference type="NCBI Taxonomy" id="29158"/>
    <lineage>
        <taxon>Eukaryota</taxon>
        <taxon>Metazoa</taxon>
        <taxon>Spiralia</taxon>
        <taxon>Lophotrochozoa</taxon>
        <taxon>Mollusca</taxon>
        <taxon>Bivalvia</taxon>
        <taxon>Autobranchia</taxon>
        <taxon>Pteriomorphia</taxon>
        <taxon>Mytilida</taxon>
        <taxon>Mytiloidea</taxon>
        <taxon>Mytilidae</taxon>
        <taxon>Mytilinae</taxon>
        <taxon>Mytilus</taxon>
    </lineage>
</organism>
<feature type="transmembrane region" description="Helical" evidence="2">
    <location>
        <begin position="537"/>
        <end position="556"/>
    </location>
</feature>
<feature type="compositionally biased region" description="Basic and acidic residues" evidence="1">
    <location>
        <begin position="416"/>
        <end position="425"/>
    </location>
</feature>
<feature type="domain" description="Heparan-alpha-glucosaminide N-acetyltransferase catalytic" evidence="3">
    <location>
        <begin position="431"/>
        <end position="547"/>
    </location>
</feature>
<feature type="transmembrane region" description="Helical" evidence="2">
    <location>
        <begin position="202"/>
        <end position="221"/>
    </location>
</feature>
<dbReference type="PANTHER" id="PTHR31061">
    <property type="entry name" value="LD22376P"/>
    <property type="match status" value="1"/>
</dbReference>